<dbReference type="GeneID" id="40317124"/>
<evidence type="ECO:0000256" key="2">
    <source>
        <dbReference type="SAM" id="Phobius"/>
    </source>
</evidence>
<feature type="transmembrane region" description="Helical" evidence="2">
    <location>
        <begin position="6"/>
        <end position="27"/>
    </location>
</feature>
<proteinExistence type="predicted"/>
<keyword evidence="2" id="KW-1133">Transmembrane helix</keyword>
<name>A0A3R7MV49_9TRYP</name>
<feature type="compositionally biased region" description="Basic and acidic residues" evidence="1">
    <location>
        <begin position="80"/>
        <end position="89"/>
    </location>
</feature>
<dbReference type="OrthoDB" id="241964at2759"/>
<evidence type="ECO:0000313" key="4">
    <source>
        <dbReference type="Proteomes" id="UP000284403"/>
    </source>
</evidence>
<dbReference type="RefSeq" id="XP_029229458.1">
    <property type="nucleotide sequence ID" value="XM_029370431.1"/>
</dbReference>
<keyword evidence="4" id="KW-1185">Reference proteome</keyword>
<evidence type="ECO:0000256" key="1">
    <source>
        <dbReference type="SAM" id="MobiDB-lite"/>
    </source>
</evidence>
<organism evidence="3 4">
    <name type="scientific">Trypanosoma conorhini</name>
    <dbReference type="NCBI Taxonomy" id="83891"/>
    <lineage>
        <taxon>Eukaryota</taxon>
        <taxon>Discoba</taxon>
        <taxon>Euglenozoa</taxon>
        <taxon>Kinetoplastea</taxon>
        <taxon>Metakinetoplastina</taxon>
        <taxon>Trypanosomatida</taxon>
        <taxon>Trypanosomatidae</taxon>
        <taxon>Trypanosoma</taxon>
    </lineage>
</organism>
<gene>
    <name evidence="3" type="ORF">Tco025E_03513</name>
</gene>
<keyword evidence="2" id="KW-0812">Transmembrane</keyword>
<accession>A0A3R7MV49</accession>
<reference evidence="3 4" key="1">
    <citation type="journal article" date="2018" name="BMC Genomics">
        <title>Genomic comparison of Trypanosoma conorhini and Trypanosoma rangeli to Trypanosoma cruzi strains of high and low virulence.</title>
        <authorList>
            <person name="Bradwell K.R."/>
            <person name="Koparde V.N."/>
            <person name="Matveyev A.V."/>
            <person name="Serrano M.G."/>
            <person name="Alves J.M."/>
            <person name="Parikh H."/>
            <person name="Huang B."/>
            <person name="Lee V."/>
            <person name="Espinosa-Alvarez O."/>
            <person name="Ortiz P.A."/>
            <person name="Costa-Martins A.G."/>
            <person name="Teixeira M.M."/>
            <person name="Buck G.A."/>
        </authorList>
    </citation>
    <scope>NUCLEOTIDE SEQUENCE [LARGE SCALE GENOMIC DNA]</scope>
    <source>
        <strain evidence="3 4">025E</strain>
    </source>
</reference>
<dbReference type="EMBL" id="MKKU01000162">
    <property type="protein sequence ID" value="RNF21172.1"/>
    <property type="molecule type" value="Genomic_DNA"/>
</dbReference>
<feature type="region of interest" description="Disordered" evidence="1">
    <location>
        <begin position="28"/>
        <end position="122"/>
    </location>
</feature>
<dbReference type="Proteomes" id="UP000284403">
    <property type="component" value="Unassembled WGS sequence"/>
</dbReference>
<dbReference type="AlphaFoldDB" id="A0A3R7MV49"/>
<feature type="region of interest" description="Disordered" evidence="1">
    <location>
        <begin position="649"/>
        <end position="681"/>
    </location>
</feature>
<feature type="region of interest" description="Disordered" evidence="1">
    <location>
        <begin position="136"/>
        <end position="161"/>
    </location>
</feature>
<comment type="caution">
    <text evidence="3">The sequence shown here is derived from an EMBL/GenBank/DDBJ whole genome shotgun (WGS) entry which is preliminary data.</text>
</comment>
<keyword evidence="2" id="KW-0472">Membrane</keyword>
<protein>
    <submittedName>
        <fullName evidence="3">Uncharacterized protein</fullName>
    </submittedName>
</protein>
<evidence type="ECO:0000313" key="3">
    <source>
        <dbReference type="EMBL" id="RNF21172.1"/>
    </source>
</evidence>
<sequence length="681" mass="73769">MDNEKLIWAGFGLLTMVSFICLQGPLFSSHGRHPTQQGRGDRTNSRRRHQTSSSVAPSDRVGASTGSRVSRKGPASNGRLDTKKGDVAARHQSSSPPPRKLTANFSPIEMGLSHPSPHSSNFTASLLTARHTVPNAQATHTGATQVEKGKEQSVMTRSTQTDNGNWEDFCRFDALSSAPAGADPLGCISPIVSKGKDVASPITPAALYFSPPERGNSRPGPPLPLSLELRVELELRKRIEVLQTPSVGAKEWIELYNFVTRLPRGVLQSIWTKNSIGFPLPPTSPPPGATVDPSNDGVDPLWRLQDHVSRLVKDASFRPPRNGQFSLSDDGASVLWCAKEGKRAEGRGRFAHVYVSSSEDEEDEQDGGADAGVVGRVEKVLLDCRHASMHSASMQFPEESTLAAPEPVDQLQAAMSNPFEEQDVATLLRSLVNLRSHASFDALRCSGIDISFSVGVADAMNEAQRLLDRASIRMASVGQDISQTLQTPPGSRLMSPAHRGLGQEAKPVQGEDPLTPSAAWRPGLGTQMGPRSVLSPRHSKKLYTERSAPRGGATTHDFDCFPYEQHDAPCFRQIAHENAAAATPHNEEPHSFVRFLTASTIPSAALDENERQRALFGRSRTQTVIEQVSNLSSENNTSAGGRLRNNVFNRLYTPPKKDPKASSQPIPPLSGGKKAPFNVYV</sequence>
<feature type="region of interest" description="Disordered" evidence="1">
    <location>
        <begin position="515"/>
        <end position="538"/>
    </location>
</feature>